<dbReference type="Gene3D" id="2.60.40.2840">
    <property type="match status" value="1"/>
</dbReference>
<dbReference type="GO" id="GO:0004439">
    <property type="term" value="F:phosphatidylinositol-4,5-bisphosphate 5-phosphatase activity"/>
    <property type="evidence" value="ECO:0007669"/>
    <property type="project" value="TreeGrafter"/>
</dbReference>
<evidence type="ECO:0000313" key="4">
    <source>
        <dbReference type="Proteomes" id="UP000030665"/>
    </source>
</evidence>
<dbReference type="GO" id="GO:0046856">
    <property type="term" value="P:phosphatidylinositol dephosphorylation"/>
    <property type="evidence" value="ECO:0007669"/>
    <property type="project" value="InterPro"/>
</dbReference>
<dbReference type="InterPro" id="IPR041611">
    <property type="entry name" value="SKICH"/>
</dbReference>
<dbReference type="SUPFAM" id="SSF56219">
    <property type="entry name" value="DNase I-like"/>
    <property type="match status" value="1"/>
</dbReference>
<sequence>MSKSSSDKETRTETQIALDMKGEAIAPIPLIDLKTRFQFLREQRQLACPAPPAPTPVPQGLRRFYWKIQILTYSVNNAVKPSADFYPTIFYPVDTNRINFDMVAVGLQDVYYEPIHMITNLIYERTDPWAEMFKTFYASRGFARLTFNKSSVPRMMGTVLMVFVKRELLQYVRSAELKYVSTALNGLSGRKGAICVRLTIGDGVHVTLINSHLTPEEEAMNYRVWEFKRITEMCDFSQPYALTKDDYVFWFGNMNWSMLNIDKNQLLELIQFRAFSRLMDFDELTTLRNAGAVFAEYEEAQISFLPTYRYVVGTPRLDVSYLPAYCDRILFRSSPGAAAFPTFELEVFNMKYETFMTVGCSNHKPLLGSFACTYYLEDNQKPPIVFLSPSRNKGVCWISEKSNMCTYSQEMTYKCGLFDWIGVFHLKFVDDWDVLAFSYMIAAFEKSRTATAYVQNILFPSCCIPTPGTYLFGCFSQRSGCLIALSEPFEVVDRELGMDSSMTYGTGYTAEHELIFHPPQERHLRTEDPRIKEEREAAILGPTISSRESKFKPHFAVPKPMPPLHRMRARKGL</sequence>
<reference evidence="3" key="2">
    <citation type="submission" date="2014-03" db="EMBL/GenBank/DDBJ databases">
        <title>The whipworm genome and dual-species transcriptomics of an intimate host-pathogen interaction.</title>
        <authorList>
            <person name="Foth B.J."/>
            <person name="Tsai I.J."/>
            <person name="Reid A.J."/>
            <person name="Bancroft A.J."/>
            <person name="Nichol S."/>
            <person name="Tracey A."/>
            <person name="Holroyd N."/>
            <person name="Cotton J.A."/>
            <person name="Stanley E.J."/>
            <person name="Zarowiecki M."/>
            <person name="Liu J.Z."/>
            <person name="Huckvale T."/>
            <person name="Cooper P.J."/>
            <person name="Grencis R.K."/>
            <person name="Berriman M."/>
        </authorList>
    </citation>
    <scope>NUCLEOTIDE SEQUENCE [LARGE SCALE GENOMIC DNA]</scope>
</reference>
<gene>
    <name evidence="3" type="ORF">TTRE_0000296201</name>
</gene>
<keyword evidence="4" id="KW-1185">Reference proteome</keyword>
<dbReference type="PANTHER" id="PTHR11200:SF275">
    <property type="entry name" value="LD06095P"/>
    <property type="match status" value="1"/>
</dbReference>
<dbReference type="Proteomes" id="UP000030665">
    <property type="component" value="Unassembled WGS sequence"/>
</dbReference>
<name>A0A077Z2N2_TRITR</name>
<dbReference type="Gene3D" id="3.60.10.10">
    <property type="entry name" value="Endonuclease/exonuclease/phosphatase"/>
    <property type="match status" value="1"/>
</dbReference>
<dbReference type="SMART" id="SM00128">
    <property type="entry name" value="IPPc"/>
    <property type="match status" value="1"/>
</dbReference>
<dbReference type="OrthoDB" id="62798at2759"/>
<comment type="similarity">
    <text evidence="1">Belongs to the inositol 1,4,5-trisphosphate 5-phosphatase type II family.</text>
</comment>
<dbReference type="PANTHER" id="PTHR11200">
    <property type="entry name" value="INOSITOL 5-PHOSPHATASE"/>
    <property type="match status" value="1"/>
</dbReference>
<dbReference type="InterPro" id="IPR000300">
    <property type="entry name" value="IPPc"/>
</dbReference>
<reference evidence="3" key="1">
    <citation type="submission" date="2014-01" db="EMBL/GenBank/DDBJ databases">
        <authorList>
            <person name="Aslett M."/>
        </authorList>
    </citation>
    <scope>NUCLEOTIDE SEQUENCE</scope>
</reference>
<evidence type="ECO:0000256" key="1">
    <source>
        <dbReference type="ARBA" id="ARBA00005910"/>
    </source>
</evidence>
<feature type="domain" description="Inositol polyphosphate-related phosphatase" evidence="2">
    <location>
        <begin position="64"/>
        <end position="378"/>
    </location>
</feature>
<accession>A0A077Z2N2</accession>
<dbReference type="EMBL" id="HG805911">
    <property type="protein sequence ID" value="CDW54692.1"/>
    <property type="molecule type" value="Genomic_DNA"/>
</dbReference>
<dbReference type="STRING" id="36087.A0A077Z2N2"/>
<dbReference type="InterPro" id="IPR046985">
    <property type="entry name" value="IP5"/>
</dbReference>
<proteinExistence type="inferred from homology"/>
<evidence type="ECO:0000259" key="2">
    <source>
        <dbReference type="SMART" id="SM00128"/>
    </source>
</evidence>
<dbReference type="InterPro" id="IPR036691">
    <property type="entry name" value="Endo/exonu/phosph_ase_sf"/>
</dbReference>
<dbReference type="Pfam" id="PF22669">
    <property type="entry name" value="Exo_endo_phos2"/>
    <property type="match status" value="1"/>
</dbReference>
<organism evidence="3 4">
    <name type="scientific">Trichuris trichiura</name>
    <name type="common">Whipworm</name>
    <name type="synonym">Trichocephalus trichiurus</name>
    <dbReference type="NCBI Taxonomy" id="36087"/>
    <lineage>
        <taxon>Eukaryota</taxon>
        <taxon>Metazoa</taxon>
        <taxon>Ecdysozoa</taxon>
        <taxon>Nematoda</taxon>
        <taxon>Enoplea</taxon>
        <taxon>Dorylaimia</taxon>
        <taxon>Trichinellida</taxon>
        <taxon>Trichuridae</taxon>
        <taxon>Trichuris</taxon>
    </lineage>
</organism>
<protein>
    <submittedName>
        <fullName evidence="3">Exo endo phos domain containing protein</fullName>
    </submittedName>
</protein>
<dbReference type="AlphaFoldDB" id="A0A077Z2N2"/>
<dbReference type="Pfam" id="PF17751">
    <property type="entry name" value="SKICH"/>
    <property type="match status" value="1"/>
</dbReference>
<evidence type="ECO:0000313" key="3">
    <source>
        <dbReference type="EMBL" id="CDW54692.1"/>
    </source>
</evidence>